<keyword evidence="1" id="KW-1133">Transmembrane helix</keyword>
<evidence type="ECO:0000256" key="1">
    <source>
        <dbReference type="SAM" id="Phobius"/>
    </source>
</evidence>
<dbReference type="RefSeq" id="WP_014969374.1">
    <property type="nucleotide sequence ID" value="NZ_JANJYY010000075.1"/>
</dbReference>
<reference evidence="2 3" key="1">
    <citation type="submission" date="2023-04" db="EMBL/GenBank/DDBJ databases">
        <title>Antarctic isolates genomes.</title>
        <authorList>
            <person name="Dimov S.G."/>
        </authorList>
    </citation>
    <scope>NUCLEOTIDE SEQUENCE [LARGE SCALE GENOMIC DNA]</scope>
    <source>
        <strain evidence="2 3">AL19</strain>
    </source>
</reference>
<feature type="transmembrane region" description="Helical" evidence="1">
    <location>
        <begin position="6"/>
        <end position="22"/>
    </location>
</feature>
<evidence type="ECO:0008006" key="4">
    <source>
        <dbReference type="Google" id="ProtNLM"/>
    </source>
</evidence>
<accession>A0ABT6R3M1</accession>
<keyword evidence="3" id="KW-1185">Reference proteome</keyword>
<name>A0ABT6R3M1_9BACL</name>
<keyword evidence="1" id="KW-0472">Membrane</keyword>
<keyword evidence="1" id="KW-0812">Transmembrane</keyword>
<feature type="transmembrane region" description="Helical" evidence="1">
    <location>
        <begin position="42"/>
        <end position="62"/>
    </location>
</feature>
<dbReference type="Proteomes" id="UP001243286">
    <property type="component" value="Unassembled WGS sequence"/>
</dbReference>
<dbReference type="EMBL" id="JASBQV010000015">
    <property type="protein sequence ID" value="MDI3235420.1"/>
    <property type="molecule type" value="Genomic_DNA"/>
</dbReference>
<evidence type="ECO:0000313" key="3">
    <source>
        <dbReference type="Proteomes" id="UP001243286"/>
    </source>
</evidence>
<organism evidence="2 3">
    <name type="scientific">Exiguobacterium antarcticum</name>
    <dbReference type="NCBI Taxonomy" id="132920"/>
    <lineage>
        <taxon>Bacteria</taxon>
        <taxon>Bacillati</taxon>
        <taxon>Bacillota</taxon>
        <taxon>Bacilli</taxon>
        <taxon>Bacillales</taxon>
        <taxon>Bacillales Family XII. Incertae Sedis</taxon>
        <taxon>Exiguobacterium</taxon>
    </lineage>
</organism>
<evidence type="ECO:0000313" key="2">
    <source>
        <dbReference type="EMBL" id="MDI3235420.1"/>
    </source>
</evidence>
<proteinExistence type="predicted"/>
<sequence>MTALFWIALVICVLGLIFTVMVGQSRNEETYSNSQTAKNMSWMYLVLLPVILIILGIFYYLLT</sequence>
<gene>
    <name evidence="2" type="ORF">QK289_10405</name>
</gene>
<comment type="caution">
    <text evidence="2">The sequence shown here is derived from an EMBL/GenBank/DDBJ whole genome shotgun (WGS) entry which is preliminary data.</text>
</comment>
<protein>
    <recommendedName>
        <fullName evidence="4">BshB3 potential contributor to bacillithiol synthesis</fullName>
    </recommendedName>
</protein>